<dbReference type="PROSITE" id="PS50253">
    <property type="entry name" value="COX3"/>
    <property type="match status" value="1"/>
</dbReference>
<accession>A0A9E7V877</accession>
<reference evidence="11" key="1">
    <citation type="journal article" date="2022" name="Zookeys">
        <title>The complete mitogenome of the potentially invasive flatworm Australopacifica atrata (Platyhelminthes, Geoplanidae) displays unusual features common to other Rhynchodeminae.</title>
        <authorList>
            <person name="Gastineau R."/>
            <person name="Winsor L."/>
            <person name="Justine J.-L."/>
        </authorList>
    </citation>
    <scope>NUCLEOTIDE SEQUENCE</scope>
</reference>
<dbReference type="InterPro" id="IPR033945">
    <property type="entry name" value="Cyt_c_oxase_su3_dom"/>
</dbReference>
<protein>
    <recommendedName>
        <fullName evidence="3 8">Cytochrome c oxidase subunit 3</fullName>
    </recommendedName>
</protein>
<evidence type="ECO:0000256" key="4">
    <source>
        <dbReference type="ARBA" id="ARBA00022692"/>
    </source>
</evidence>
<evidence type="ECO:0000313" key="11">
    <source>
        <dbReference type="EMBL" id="UZA66412.1"/>
    </source>
</evidence>
<feature type="transmembrane region" description="Helical" evidence="9">
    <location>
        <begin position="77"/>
        <end position="98"/>
    </location>
</feature>
<dbReference type="GO" id="GO:0006123">
    <property type="term" value="P:mitochondrial electron transport, cytochrome c to oxygen"/>
    <property type="evidence" value="ECO:0007669"/>
    <property type="project" value="TreeGrafter"/>
</dbReference>
<feature type="transmembrane region" description="Helical" evidence="9">
    <location>
        <begin position="124"/>
        <end position="144"/>
    </location>
</feature>
<gene>
    <name evidence="11" type="primary">cox3</name>
</gene>
<evidence type="ECO:0000256" key="7">
    <source>
        <dbReference type="ARBA" id="ARBA00023136"/>
    </source>
</evidence>
<dbReference type="SUPFAM" id="SSF81452">
    <property type="entry name" value="Cytochrome c oxidase subunit III-like"/>
    <property type="match status" value="1"/>
</dbReference>
<keyword evidence="4 8" id="KW-0812">Transmembrane</keyword>
<dbReference type="RefSeq" id="YP_010565470.1">
    <property type="nucleotide sequence ID" value="NC_068631.1"/>
</dbReference>
<name>A0A9E7V877_9PLAT</name>
<geneLocation type="mitochondrion" evidence="11"/>
<feature type="transmembrane region" description="Helical" evidence="9">
    <location>
        <begin position="36"/>
        <end position="56"/>
    </location>
</feature>
<dbReference type="InterPro" id="IPR035973">
    <property type="entry name" value="Cyt_c_oxidase_su3-like_sf"/>
</dbReference>
<comment type="subcellular location">
    <subcellularLocation>
        <location evidence="1">Membrane</location>
        <topology evidence="1">Multi-pass membrane protein</topology>
    </subcellularLocation>
</comment>
<evidence type="ECO:0000256" key="3">
    <source>
        <dbReference type="ARBA" id="ARBA00015944"/>
    </source>
</evidence>
<keyword evidence="6 9" id="KW-1133">Transmembrane helix</keyword>
<evidence type="ECO:0000256" key="1">
    <source>
        <dbReference type="ARBA" id="ARBA00004141"/>
    </source>
</evidence>
<dbReference type="PANTHER" id="PTHR11403:SF7">
    <property type="entry name" value="CYTOCHROME C OXIDASE SUBUNIT 3"/>
    <property type="match status" value="1"/>
</dbReference>
<evidence type="ECO:0000256" key="9">
    <source>
        <dbReference type="SAM" id="Phobius"/>
    </source>
</evidence>
<proteinExistence type="inferred from homology"/>
<keyword evidence="8 11" id="KW-0496">Mitochondrion</keyword>
<dbReference type="GeneID" id="76807549"/>
<comment type="similarity">
    <text evidence="2 8">Belongs to the cytochrome c oxidase subunit 3 family.</text>
</comment>
<dbReference type="EMBL" id="OM456243">
    <property type="protein sequence ID" value="UZA66412.1"/>
    <property type="molecule type" value="Genomic_DNA"/>
</dbReference>
<dbReference type="GO" id="GO:0004129">
    <property type="term" value="F:cytochrome-c oxidase activity"/>
    <property type="evidence" value="ECO:0007669"/>
    <property type="project" value="InterPro"/>
</dbReference>
<dbReference type="InterPro" id="IPR024791">
    <property type="entry name" value="Cyt_c/ubiquinol_Oxase_su3"/>
</dbReference>
<dbReference type="PANTHER" id="PTHR11403">
    <property type="entry name" value="CYTOCHROME C OXIDASE SUBUNIT III"/>
    <property type="match status" value="1"/>
</dbReference>
<evidence type="ECO:0000256" key="8">
    <source>
        <dbReference type="RuleBase" id="RU003375"/>
    </source>
</evidence>
<dbReference type="InterPro" id="IPR013833">
    <property type="entry name" value="Cyt_c_oxidase_su3_a-hlx"/>
</dbReference>
<dbReference type="Pfam" id="PF00510">
    <property type="entry name" value="COX3"/>
    <property type="match status" value="1"/>
</dbReference>
<comment type="function">
    <text evidence="8">Component of the cytochrome c oxidase, the last enzyme in the mitochondrial electron transport chain which drives oxidative phosphorylation. The respiratory chain contains 3 multisubunit complexes succinate dehydrogenase (complex II, CII), ubiquinol-cytochrome c oxidoreductase (cytochrome b-c1 complex, complex III, CIII) and cytochrome c oxidase (complex IV, CIV), that cooperate to transfer electrons derived from NADH and succinate to molecular oxygen, creating an electrochemical gradient over the inner membrane that drives transmembrane transport and the ATP synthase. Cytochrome c oxidase is the component of the respiratory chain that catalyzes the reduction of oxygen to water. Electrons originating from reduced cytochrome c in the intermembrane space (IMS) are transferred via the dinuclear copper A center (CU(A)) of subunit 2 and heme A of subunit 1 to the active site in subunit 1, a binuclear center (BNC) formed by heme A3 and copper B (CU(B)). The BNC reduces molecular oxygen to 2 water molecules using 4 electrons from cytochrome c in the IMS and 4 protons from the mitochondrial matrix.</text>
</comment>
<feature type="transmembrane region" description="Helical" evidence="9">
    <location>
        <begin position="156"/>
        <end position="174"/>
    </location>
</feature>
<evidence type="ECO:0000256" key="2">
    <source>
        <dbReference type="ARBA" id="ARBA00010581"/>
    </source>
</evidence>
<keyword evidence="7 9" id="KW-0472">Membrane</keyword>
<dbReference type="InterPro" id="IPR000298">
    <property type="entry name" value="Cyt_c_oxidase-like_su3"/>
</dbReference>
<organism evidence="11">
    <name type="scientific">Parakontikia atrata</name>
    <dbReference type="NCBI Taxonomy" id="2903269"/>
    <lineage>
        <taxon>Eukaryota</taxon>
        <taxon>Metazoa</taxon>
        <taxon>Spiralia</taxon>
        <taxon>Lophotrochozoa</taxon>
        <taxon>Platyhelminthes</taxon>
        <taxon>Rhabditophora</taxon>
        <taxon>Seriata</taxon>
        <taxon>Tricladida</taxon>
        <taxon>Continenticola</taxon>
        <taxon>Geoplanoidea</taxon>
        <taxon>Geoplanidae</taxon>
        <taxon>Caenoplaninae</taxon>
        <taxon>Parakontikia</taxon>
    </lineage>
</organism>
<dbReference type="GO" id="GO:0016020">
    <property type="term" value="C:membrane"/>
    <property type="evidence" value="ECO:0007669"/>
    <property type="project" value="UniProtKB-SubCell"/>
</dbReference>
<evidence type="ECO:0000256" key="6">
    <source>
        <dbReference type="ARBA" id="ARBA00022989"/>
    </source>
</evidence>
<feature type="transmembrane region" description="Helical" evidence="9">
    <location>
        <begin position="194"/>
        <end position="218"/>
    </location>
</feature>
<sequence>MFTPFHLVGLSPFPFFVSLLLGSVFFFGVFGLHYNSYFLFFLFFIFFIFVLLLWFGNVEYESSVGSHSSVVSKGLRLGMLLFITSEVLFFFSFFWSYFHNCWSPSVSIGTWPPYGCPSFVLDPFAIPLLNTVYLLSSGVSITACHQIIVNNGKRNWLIVSWYVTVLYGLLFLDFQLEEYMFTSFSINSSVYGSVFFMLTGFHGFHVIIGLLLLFYWFLRLNYTVEFSSEQHVSFEITAWYWHFVDVVWLFLFVVVYWYTSIIP</sequence>
<dbReference type="CDD" id="cd01665">
    <property type="entry name" value="Cyt_c_Oxidase_III"/>
    <property type="match status" value="1"/>
</dbReference>
<dbReference type="Gene3D" id="1.20.120.80">
    <property type="entry name" value="Cytochrome c oxidase, subunit III, four-helix bundle"/>
    <property type="match status" value="1"/>
</dbReference>
<dbReference type="GO" id="GO:0005739">
    <property type="term" value="C:mitochondrion"/>
    <property type="evidence" value="ECO:0007669"/>
    <property type="project" value="TreeGrafter"/>
</dbReference>
<feature type="transmembrane region" description="Helical" evidence="9">
    <location>
        <begin position="7"/>
        <end position="30"/>
    </location>
</feature>
<evidence type="ECO:0000256" key="5">
    <source>
        <dbReference type="ARBA" id="ARBA00022967"/>
    </source>
</evidence>
<keyword evidence="5" id="KW-1278">Translocase</keyword>
<dbReference type="Gene3D" id="1.10.287.70">
    <property type="match status" value="1"/>
</dbReference>
<evidence type="ECO:0000259" key="10">
    <source>
        <dbReference type="PROSITE" id="PS50253"/>
    </source>
</evidence>
<feature type="domain" description="Heme-copper oxidase subunit III family profile" evidence="10">
    <location>
        <begin position="1"/>
        <end position="260"/>
    </location>
</feature>
<feature type="transmembrane region" description="Helical" evidence="9">
    <location>
        <begin position="239"/>
        <end position="258"/>
    </location>
</feature>
<dbReference type="AlphaFoldDB" id="A0A9E7V877"/>